<accession>A0A7D6ZJV6</accession>
<keyword evidence="1" id="KW-0732">Signal</keyword>
<reference evidence="3 4" key="1">
    <citation type="submission" date="2020-07" db="EMBL/GenBank/DDBJ databases">
        <authorList>
            <person name="Zhuang K."/>
            <person name="Ran Y."/>
        </authorList>
    </citation>
    <scope>NUCLEOTIDE SEQUENCE [LARGE SCALE GENOMIC DNA]</scope>
    <source>
        <strain evidence="3 4">WCH-YHL-001</strain>
    </source>
</reference>
<proteinExistence type="predicted"/>
<dbReference type="Pfam" id="PF26059">
    <property type="entry name" value="DUF8020"/>
    <property type="match status" value="1"/>
</dbReference>
<organism evidence="3 4">
    <name type="scientific">Nocardia huaxiensis</name>
    <dbReference type="NCBI Taxonomy" id="2755382"/>
    <lineage>
        <taxon>Bacteria</taxon>
        <taxon>Bacillati</taxon>
        <taxon>Actinomycetota</taxon>
        <taxon>Actinomycetes</taxon>
        <taxon>Mycobacteriales</taxon>
        <taxon>Nocardiaceae</taxon>
        <taxon>Nocardia</taxon>
    </lineage>
</organism>
<gene>
    <name evidence="3" type="ORF">H0264_09205</name>
</gene>
<evidence type="ECO:0000259" key="2">
    <source>
        <dbReference type="Pfam" id="PF26059"/>
    </source>
</evidence>
<keyword evidence="4" id="KW-1185">Reference proteome</keyword>
<evidence type="ECO:0000313" key="3">
    <source>
        <dbReference type="EMBL" id="QLY32407.1"/>
    </source>
</evidence>
<dbReference type="KEGG" id="nhu:H0264_09205"/>
<dbReference type="AlphaFoldDB" id="A0A7D6ZJV6"/>
<dbReference type="Proteomes" id="UP000515512">
    <property type="component" value="Chromosome"/>
</dbReference>
<dbReference type="EMBL" id="CP059399">
    <property type="protein sequence ID" value="QLY32407.1"/>
    <property type="molecule type" value="Genomic_DNA"/>
</dbReference>
<feature type="chain" id="PRO_5028063524" description="DUF8020 domain-containing protein" evidence="1">
    <location>
        <begin position="32"/>
        <end position="206"/>
    </location>
</feature>
<feature type="signal peptide" evidence="1">
    <location>
        <begin position="1"/>
        <end position="31"/>
    </location>
</feature>
<evidence type="ECO:0000256" key="1">
    <source>
        <dbReference type="SAM" id="SignalP"/>
    </source>
</evidence>
<dbReference type="InterPro" id="IPR058333">
    <property type="entry name" value="DUF8020"/>
</dbReference>
<sequence length="206" mass="20824">MRERLGTALKAATVAVLSVSVIGATVGVAQAEPAQTDNQTGYSIHGTAGGTGYFAHFTPNRDGVTTTLDSATFAVTSDATAVTVTANDGTVLGALPLTIHAAERDIALAPTIQDQGATLTLRPIGAPAPVALQDVATSKERWDEQVQRGTFGAMIGGAIGGLITIPFWIFILPPILGIGIGAGIGFLAAGGQPLLDAGIAYFTGQP</sequence>
<name>A0A7D6ZJV6_9NOCA</name>
<evidence type="ECO:0000313" key="4">
    <source>
        <dbReference type="Proteomes" id="UP000515512"/>
    </source>
</evidence>
<dbReference type="RefSeq" id="WP_181583573.1">
    <property type="nucleotide sequence ID" value="NZ_CP059399.1"/>
</dbReference>
<feature type="domain" description="DUF8020" evidence="2">
    <location>
        <begin position="53"/>
        <end position="123"/>
    </location>
</feature>
<protein>
    <recommendedName>
        <fullName evidence="2">DUF8020 domain-containing protein</fullName>
    </recommendedName>
</protein>